<evidence type="ECO:0000256" key="6">
    <source>
        <dbReference type="ARBA" id="ARBA00022525"/>
    </source>
</evidence>
<comment type="subunit">
    <text evidence="4">Oligomer (believed to be a pentamer but probably hexamer).</text>
</comment>
<evidence type="ECO:0000256" key="7">
    <source>
        <dbReference type="ARBA" id="ARBA00022723"/>
    </source>
</evidence>
<keyword evidence="7 11" id="KW-0479">Metal-binding</keyword>
<feature type="binding site" evidence="12">
    <location>
        <position position="136"/>
    </location>
    <ligand>
        <name>Mn(2+)</name>
        <dbReference type="ChEBI" id="CHEBI:29035"/>
    </ligand>
</feature>
<feature type="binding site" evidence="11">
    <location>
        <position position="87"/>
    </location>
    <ligand>
        <name>oxalate</name>
        <dbReference type="ChEBI" id="CHEBI:30623"/>
    </ligand>
</feature>
<dbReference type="InterPro" id="IPR011051">
    <property type="entry name" value="RmlC_Cupin_sf"/>
</dbReference>
<dbReference type="Proteomes" id="UP001190926">
    <property type="component" value="Unassembled WGS sequence"/>
</dbReference>
<evidence type="ECO:0000256" key="3">
    <source>
        <dbReference type="ARBA" id="ARBA00007456"/>
    </source>
</evidence>
<evidence type="ECO:0000256" key="8">
    <source>
        <dbReference type="ARBA" id="ARBA00022729"/>
    </source>
</evidence>
<keyword evidence="16" id="KW-1185">Reference proteome</keyword>
<feature type="chain" id="PRO_5041770151" description="Germin-like protein" evidence="13">
    <location>
        <begin position="19"/>
        <end position="201"/>
    </location>
</feature>
<dbReference type="AlphaFoldDB" id="A0AAD4J3P8"/>
<dbReference type="PRINTS" id="PR00325">
    <property type="entry name" value="GERMIN"/>
</dbReference>
<dbReference type="GO" id="GO:0030145">
    <property type="term" value="F:manganese ion binding"/>
    <property type="evidence" value="ECO:0007669"/>
    <property type="project" value="UniProtKB-UniRule"/>
</dbReference>
<protein>
    <recommendedName>
        <fullName evidence="13">Germin-like protein</fullName>
    </recommendedName>
</protein>
<dbReference type="InterPro" id="IPR014710">
    <property type="entry name" value="RmlC-like_jellyroll"/>
</dbReference>
<keyword evidence="6 13" id="KW-0964">Secreted</keyword>
<name>A0AAD4J3P8_PERFH</name>
<evidence type="ECO:0000256" key="12">
    <source>
        <dbReference type="PIRSR" id="PIRSR601929-2"/>
    </source>
</evidence>
<dbReference type="SUPFAM" id="SSF51182">
    <property type="entry name" value="RmlC-like cupins"/>
    <property type="match status" value="1"/>
</dbReference>
<dbReference type="SMART" id="SM00835">
    <property type="entry name" value="Cupin_1"/>
    <property type="match status" value="1"/>
</dbReference>
<evidence type="ECO:0000256" key="9">
    <source>
        <dbReference type="ARBA" id="ARBA00023180"/>
    </source>
</evidence>
<evidence type="ECO:0000256" key="5">
    <source>
        <dbReference type="ARBA" id="ARBA00022523"/>
    </source>
</evidence>
<evidence type="ECO:0000256" key="1">
    <source>
        <dbReference type="ARBA" id="ARBA00003629"/>
    </source>
</evidence>
<reference evidence="15 16" key="1">
    <citation type="journal article" date="2021" name="Nat. Commun.">
        <title>Incipient diploidization of the medicinal plant Perilla within 10,000 years.</title>
        <authorList>
            <person name="Zhang Y."/>
            <person name="Shen Q."/>
            <person name="Leng L."/>
            <person name="Zhang D."/>
            <person name="Chen S."/>
            <person name="Shi Y."/>
            <person name="Ning Z."/>
            <person name="Chen S."/>
        </authorList>
    </citation>
    <scope>NUCLEOTIDE SEQUENCE [LARGE SCALE GENOMIC DNA]</scope>
    <source>
        <strain evidence="16">cv. PC099</strain>
    </source>
</reference>
<evidence type="ECO:0000256" key="11">
    <source>
        <dbReference type="PIRSR" id="PIRSR601929-1"/>
    </source>
</evidence>
<keyword evidence="10 11" id="KW-0464">Manganese</keyword>
<feature type="binding site" evidence="12">
    <location>
        <position position="92"/>
    </location>
    <ligand>
        <name>Mn(2+)</name>
        <dbReference type="ChEBI" id="CHEBI:29035"/>
    </ligand>
</feature>
<keyword evidence="9" id="KW-0325">Glycoprotein</keyword>
<evidence type="ECO:0000313" key="16">
    <source>
        <dbReference type="Proteomes" id="UP001190926"/>
    </source>
</evidence>
<dbReference type="Gene3D" id="2.60.120.10">
    <property type="entry name" value="Jelly Rolls"/>
    <property type="match status" value="1"/>
</dbReference>
<comment type="function">
    <text evidence="1">May play a role in plant defense. Probably has no oxalate oxidase activity even if the active site is conserved.</text>
</comment>
<comment type="similarity">
    <text evidence="3 13">Belongs to the germin family.</text>
</comment>
<dbReference type="PANTHER" id="PTHR31238">
    <property type="entry name" value="GERMIN-LIKE PROTEIN SUBFAMILY 3 MEMBER 3"/>
    <property type="match status" value="1"/>
</dbReference>
<evidence type="ECO:0000259" key="14">
    <source>
        <dbReference type="SMART" id="SM00835"/>
    </source>
</evidence>
<feature type="domain" description="Cupin type-1" evidence="14">
    <location>
        <begin position="51"/>
        <end position="189"/>
    </location>
</feature>
<keyword evidence="8 13" id="KW-0732">Signal</keyword>
<keyword evidence="5 13" id="KW-0052">Apoplast</keyword>
<dbReference type="InterPro" id="IPR006045">
    <property type="entry name" value="Cupin_1"/>
</dbReference>
<evidence type="ECO:0000256" key="4">
    <source>
        <dbReference type="ARBA" id="ARBA00011268"/>
    </source>
</evidence>
<gene>
    <name evidence="15" type="ORF">C2S53_003751</name>
</gene>
<feature type="binding site" evidence="12">
    <location>
        <position position="97"/>
    </location>
    <ligand>
        <name>Mn(2+)</name>
        <dbReference type="ChEBI" id="CHEBI:29035"/>
    </ligand>
</feature>
<dbReference type="InterPro" id="IPR001929">
    <property type="entry name" value="Germin"/>
</dbReference>
<proteinExistence type="inferred from homology"/>
<feature type="signal peptide" evidence="13">
    <location>
        <begin position="1"/>
        <end position="18"/>
    </location>
</feature>
<organism evidence="15 16">
    <name type="scientific">Perilla frutescens var. hirtella</name>
    <name type="common">Perilla citriodora</name>
    <name type="synonym">Perilla setoyensis</name>
    <dbReference type="NCBI Taxonomy" id="608512"/>
    <lineage>
        <taxon>Eukaryota</taxon>
        <taxon>Viridiplantae</taxon>
        <taxon>Streptophyta</taxon>
        <taxon>Embryophyta</taxon>
        <taxon>Tracheophyta</taxon>
        <taxon>Spermatophyta</taxon>
        <taxon>Magnoliopsida</taxon>
        <taxon>eudicotyledons</taxon>
        <taxon>Gunneridae</taxon>
        <taxon>Pentapetalae</taxon>
        <taxon>asterids</taxon>
        <taxon>lamiids</taxon>
        <taxon>Lamiales</taxon>
        <taxon>Lamiaceae</taxon>
        <taxon>Nepetoideae</taxon>
        <taxon>Elsholtzieae</taxon>
        <taxon>Perilla</taxon>
    </lineage>
</organism>
<dbReference type="EMBL" id="SDAM02000166">
    <property type="protein sequence ID" value="KAH6826384.1"/>
    <property type="molecule type" value="Genomic_DNA"/>
</dbReference>
<comment type="subcellular location">
    <subcellularLocation>
        <location evidence="2 13">Secreted</location>
        <location evidence="2 13">Extracellular space</location>
        <location evidence="2 13">Apoplast</location>
    </subcellularLocation>
</comment>
<dbReference type="Pfam" id="PF00190">
    <property type="entry name" value="Cupin_1"/>
    <property type="match status" value="1"/>
</dbReference>
<evidence type="ECO:0000256" key="2">
    <source>
        <dbReference type="ARBA" id="ARBA00004271"/>
    </source>
</evidence>
<evidence type="ECO:0000256" key="13">
    <source>
        <dbReference type="RuleBase" id="RU366015"/>
    </source>
</evidence>
<feature type="binding site" evidence="11">
    <location>
        <position position="97"/>
    </location>
    <ligand>
        <name>oxalate</name>
        <dbReference type="ChEBI" id="CHEBI:30623"/>
    </ligand>
</feature>
<evidence type="ECO:0000313" key="15">
    <source>
        <dbReference type="EMBL" id="KAH6826384.1"/>
    </source>
</evidence>
<feature type="binding site" evidence="12">
    <location>
        <position position="90"/>
    </location>
    <ligand>
        <name>Mn(2+)</name>
        <dbReference type="ChEBI" id="CHEBI:29035"/>
    </ligand>
</feature>
<sequence length="201" mass="21353">MALFTPLLLLAFITVAAGDPDIITDFIAPADPASINGSFFTYTGFRNLPGSNATTLKVTKATLGEFPALEGQSVSFAFLEFPPGAINPPHTHPRGSELLFLLHGTLEVTVIDTKNTPYTQRLQSGDMFVFPKGLVHLQYNRNHKQGAIAVSAFGSVNAATVSVPNSVFATGIDDVILAKAFKTDVATIQKIKAGLNSPIHA</sequence>
<dbReference type="CDD" id="cd02241">
    <property type="entry name" value="cupin_OxOx"/>
    <property type="match status" value="1"/>
</dbReference>
<evidence type="ECO:0000256" key="10">
    <source>
        <dbReference type="ARBA" id="ARBA00023211"/>
    </source>
</evidence>
<feature type="binding site" evidence="11">
    <location>
        <position position="92"/>
    </location>
    <ligand>
        <name>oxalate</name>
        <dbReference type="ChEBI" id="CHEBI:30623"/>
    </ligand>
</feature>
<accession>A0AAD4J3P8</accession>
<dbReference type="GO" id="GO:0048046">
    <property type="term" value="C:apoplast"/>
    <property type="evidence" value="ECO:0007669"/>
    <property type="project" value="UniProtKB-SubCell"/>
</dbReference>
<comment type="caution">
    <text evidence="15">The sequence shown here is derived from an EMBL/GenBank/DDBJ whole genome shotgun (WGS) entry which is preliminary data.</text>
</comment>
<dbReference type="FunFam" id="2.60.120.10:FF:000098">
    <property type="entry name" value="Germin-like protein 9-3"/>
    <property type="match status" value="1"/>
</dbReference>